<dbReference type="GO" id="GO:0003700">
    <property type="term" value="F:DNA-binding transcription factor activity"/>
    <property type="evidence" value="ECO:0007669"/>
    <property type="project" value="TreeGrafter"/>
</dbReference>
<keyword evidence="1 2" id="KW-0238">DNA-binding</keyword>
<organism evidence="4 5">
    <name type="scientific">Paracoccus shanxieyensis</name>
    <dbReference type="NCBI Taxonomy" id="2675752"/>
    <lineage>
        <taxon>Bacteria</taxon>
        <taxon>Pseudomonadati</taxon>
        <taxon>Pseudomonadota</taxon>
        <taxon>Alphaproteobacteria</taxon>
        <taxon>Rhodobacterales</taxon>
        <taxon>Paracoccaceae</taxon>
        <taxon>Paracoccus</taxon>
    </lineage>
</organism>
<gene>
    <name evidence="4" type="ORF">GL284_15315</name>
</gene>
<feature type="domain" description="HTH tetR-type" evidence="3">
    <location>
        <begin position="36"/>
        <end position="96"/>
    </location>
</feature>
<evidence type="ECO:0000256" key="2">
    <source>
        <dbReference type="PROSITE-ProRule" id="PRU00335"/>
    </source>
</evidence>
<dbReference type="Pfam" id="PF17918">
    <property type="entry name" value="TetR_C_15"/>
    <property type="match status" value="1"/>
</dbReference>
<accession>A0A6L6J2N0</accession>
<dbReference type="InterPro" id="IPR050109">
    <property type="entry name" value="HTH-type_TetR-like_transc_reg"/>
</dbReference>
<reference evidence="4 5" key="1">
    <citation type="submission" date="2019-11" db="EMBL/GenBank/DDBJ databases">
        <authorList>
            <person name="Dong K."/>
        </authorList>
    </citation>
    <scope>NUCLEOTIDE SEQUENCE [LARGE SCALE GENOMIC DNA]</scope>
    <source>
        <strain evidence="4 5">DK608</strain>
    </source>
</reference>
<dbReference type="GO" id="GO:0000976">
    <property type="term" value="F:transcription cis-regulatory region binding"/>
    <property type="evidence" value="ECO:0007669"/>
    <property type="project" value="TreeGrafter"/>
</dbReference>
<dbReference type="Proteomes" id="UP000478740">
    <property type="component" value="Unassembled WGS sequence"/>
</dbReference>
<dbReference type="SUPFAM" id="SSF46689">
    <property type="entry name" value="Homeodomain-like"/>
    <property type="match status" value="1"/>
</dbReference>
<dbReference type="PANTHER" id="PTHR30055:SF201">
    <property type="entry name" value="TRANSCRIPTIONAL REGULATORY PROTEIN"/>
    <property type="match status" value="1"/>
</dbReference>
<comment type="caution">
    <text evidence="4">The sequence shown here is derived from an EMBL/GenBank/DDBJ whole genome shotgun (WGS) entry which is preliminary data.</text>
</comment>
<evidence type="ECO:0000259" key="3">
    <source>
        <dbReference type="PROSITE" id="PS50977"/>
    </source>
</evidence>
<dbReference type="Gene3D" id="1.10.357.10">
    <property type="entry name" value="Tetracycline Repressor, domain 2"/>
    <property type="match status" value="1"/>
</dbReference>
<dbReference type="InterPro" id="IPR001647">
    <property type="entry name" value="HTH_TetR"/>
</dbReference>
<dbReference type="PRINTS" id="PR00455">
    <property type="entry name" value="HTHTETR"/>
</dbReference>
<dbReference type="InterPro" id="IPR023772">
    <property type="entry name" value="DNA-bd_HTH_TetR-type_CS"/>
</dbReference>
<dbReference type="InterPro" id="IPR041669">
    <property type="entry name" value="TetR_C_15"/>
</dbReference>
<protein>
    <submittedName>
        <fullName evidence="4">TetR family transcriptional regulator</fullName>
    </submittedName>
</protein>
<dbReference type="PROSITE" id="PS50977">
    <property type="entry name" value="HTH_TETR_2"/>
    <property type="match status" value="1"/>
</dbReference>
<evidence type="ECO:0000256" key="1">
    <source>
        <dbReference type="ARBA" id="ARBA00023125"/>
    </source>
</evidence>
<feature type="DNA-binding region" description="H-T-H motif" evidence="2">
    <location>
        <begin position="59"/>
        <end position="78"/>
    </location>
</feature>
<dbReference type="Pfam" id="PF00440">
    <property type="entry name" value="TetR_N"/>
    <property type="match status" value="1"/>
</dbReference>
<evidence type="ECO:0000313" key="5">
    <source>
        <dbReference type="Proteomes" id="UP000478740"/>
    </source>
</evidence>
<dbReference type="AlphaFoldDB" id="A0A6L6J2N0"/>
<dbReference type="PROSITE" id="PS01081">
    <property type="entry name" value="HTH_TETR_1"/>
    <property type="match status" value="1"/>
</dbReference>
<sequence length="234" mass="25489">MPEHSFRKVFASLESAVPPVPGHLKPRKTPVQSRSGATVEAIHEAVVQVLLTEGLARLTTTRVAERAGVSVGTLYQYFPNKQALLFTILLQHFVEMAEVIEKVSRDRAPRPLADLADGLADAYFSVKLARPEVTTALYRIAGAIDQVRLPPDVFKRLETAVTQALKHASDATFHDPERAAFTLLSALAGVARAGFSRPVSDPAFLRRLHREGRLLSRAYLRAAADTAADLSATS</sequence>
<keyword evidence="5" id="KW-1185">Reference proteome</keyword>
<dbReference type="EMBL" id="WMII01000015">
    <property type="protein sequence ID" value="MTH65642.1"/>
    <property type="molecule type" value="Genomic_DNA"/>
</dbReference>
<dbReference type="InterPro" id="IPR009057">
    <property type="entry name" value="Homeodomain-like_sf"/>
</dbReference>
<evidence type="ECO:0000313" key="4">
    <source>
        <dbReference type="EMBL" id="MTH65642.1"/>
    </source>
</evidence>
<name>A0A6L6J2N0_9RHOB</name>
<proteinExistence type="predicted"/>
<dbReference type="PANTHER" id="PTHR30055">
    <property type="entry name" value="HTH-TYPE TRANSCRIPTIONAL REGULATOR RUTR"/>
    <property type="match status" value="1"/>
</dbReference>